<evidence type="ECO:0000256" key="1">
    <source>
        <dbReference type="ARBA" id="ARBA00009080"/>
    </source>
</evidence>
<evidence type="ECO:0000256" key="3">
    <source>
        <dbReference type="ARBA" id="ARBA00023027"/>
    </source>
</evidence>
<dbReference type="EMBL" id="CP000384">
    <property type="protein sequence ID" value="ABG08694.1"/>
    <property type="molecule type" value="Genomic_DNA"/>
</dbReference>
<dbReference type="InterPro" id="IPR015815">
    <property type="entry name" value="HIBADH-related"/>
</dbReference>
<protein>
    <submittedName>
        <fullName evidence="7">6-phosphogluconate dehydrogenase, NAD-binding protein</fullName>
    </submittedName>
</protein>
<dbReference type="PROSITE" id="PS00895">
    <property type="entry name" value="3_HYDROXYISOBUT_DH"/>
    <property type="match status" value="1"/>
</dbReference>
<dbReference type="Gene3D" id="3.40.50.720">
    <property type="entry name" value="NAD(P)-binding Rossmann-like Domain"/>
    <property type="match status" value="1"/>
</dbReference>
<dbReference type="Pfam" id="PF14833">
    <property type="entry name" value="NAD_binding_11"/>
    <property type="match status" value="1"/>
</dbReference>
<dbReference type="Gene3D" id="1.10.1040.10">
    <property type="entry name" value="N-(1-d-carboxylethyl)-l-norvaline Dehydrogenase, domain 2"/>
    <property type="match status" value="1"/>
</dbReference>
<dbReference type="SUPFAM" id="SSF51735">
    <property type="entry name" value="NAD(P)-binding Rossmann-fold domains"/>
    <property type="match status" value="1"/>
</dbReference>
<dbReference type="PANTHER" id="PTHR22981">
    <property type="entry name" value="3-HYDROXYISOBUTYRATE DEHYDROGENASE-RELATED"/>
    <property type="match status" value="1"/>
</dbReference>
<evidence type="ECO:0000256" key="2">
    <source>
        <dbReference type="ARBA" id="ARBA00023002"/>
    </source>
</evidence>
<gene>
    <name evidence="7" type="ordered locus">Mmcs_2586</name>
</gene>
<feature type="active site" evidence="4">
    <location>
        <position position="169"/>
    </location>
</feature>
<dbReference type="GO" id="GO:0050661">
    <property type="term" value="F:NADP binding"/>
    <property type="evidence" value="ECO:0007669"/>
    <property type="project" value="InterPro"/>
</dbReference>
<sequence length="298" mass="30610">MDIGFIGLGHMGFEMAGRLIDAGYAVTVYDTRREPIDELVGRGAAAASSPKDTAARAETVMASLPSLQASIEVATGPDGVIQGHRVKRFVDLSTVGAPTAERTAALLAERGVAQIDCPVSGGVGGARNGTLAMMVSGPHDHVDSVRPALDVFGRVFFIGEKAGSAQTMKLANNLLAATTLAATAEAVVLGVKAGLDPAVMIDVFNAGSGATHASRDKFPRAVLPRTFDFGFATGLMVKDVRLCLEQVAELGLSLDIAQAVALVWEATIDATGPDSDFTSVIKPIEEAAGVIVGDPGGP</sequence>
<name>A0A5Q5BK96_MYCSS</name>
<dbReference type="PANTHER" id="PTHR22981:SF7">
    <property type="entry name" value="3-HYDROXYISOBUTYRATE DEHYDROGENASE, MITOCHONDRIAL"/>
    <property type="match status" value="1"/>
</dbReference>
<feature type="domain" description="3-hydroxyisobutyrate dehydrogenase-like NAD-binding" evidence="6">
    <location>
        <begin position="163"/>
        <end position="283"/>
    </location>
</feature>
<dbReference type="Pfam" id="PF03446">
    <property type="entry name" value="NAD_binding_2"/>
    <property type="match status" value="1"/>
</dbReference>
<dbReference type="InterPro" id="IPR008927">
    <property type="entry name" value="6-PGluconate_DH-like_C_sf"/>
</dbReference>
<comment type="similarity">
    <text evidence="1">Belongs to the HIBADH-related family.</text>
</comment>
<reference evidence="7" key="1">
    <citation type="submission" date="2006-06" db="EMBL/GenBank/DDBJ databases">
        <title>Complete sequence of chromosome of Mycobacterium sp. MCS.</title>
        <authorList>
            <consortium name="US DOE Joint Genome Institute"/>
            <person name="Copeland A."/>
            <person name="Lucas S."/>
            <person name="Lapidus A."/>
            <person name="Barry K."/>
            <person name="Detter J.C."/>
            <person name="Glavina del Rio T."/>
            <person name="Hammon N."/>
            <person name="Israni S."/>
            <person name="Dalin E."/>
            <person name="Tice H."/>
            <person name="Pitluck S."/>
            <person name="Martinez M."/>
            <person name="Schmutz J."/>
            <person name="Larimer F."/>
            <person name="Land M."/>
            <person name="Hauser L."/>
            <person name="Kyrpides N."/>
            <person name="Kim E."/>
            <person name="Miller C.D."/>
            <person name="Hughes J.E."/>
            <person name="Anderson A.J."/>
            <person name="Sims R.C."/>
            <person name="Richardson P."/>
        </authorList>
    </citation>
    <scope>NUCLEOTIDE SEQUENCE [LARGE SCALE GENOMIC DNA]</scope>
    <source>
        <strain evidence="7">MCS</strain>
    </source>
</reference>
<dbReference type="PIRSF" id="PIRSF000103">
    <property type="entry name" value="HIBADH"/>
    <property type="match status" value="1"/>
</dbReference>
<evidence type="ECO:0000313" key="7">
    <source>
        <dbReference type="EMBL" id="ABG08694.1"/>
    </source>
</evidence>
<dbReference type="InterPro" id="IPR036291">
    <property type="entry name" value="NAD(P)-bd_dom_sf"/>
</dbReference>
<evidence type="ECO:0000259" key="5">
    <source>
        <dbReference type="Pfam" id="PF03446"/>
    </source>
</evidence>
<keyword evidence="3" id="KW-0520">NAD</keyword>
<accession>A0A5Q5BK96</accession>
<dbReference type="InterPro" id="IPR006115">
    <property type="entry name" value="6PGDH_NADP-bd"/>
</dbReference>
<dbReference type="GO" id="GO:0016616">
    <property type="term" value="F:oxidoreductase activity, acting on the CH-OH group of donors, NAD or NADP as acceptor"/>
    <property type="evidence" value="ECO:0007669"/>
    <property type="project" value="TreeGrafter"/>
</dbReference>
<dbReference type="GO" id="GO:0016054">
    <property type="term" value="P:organic acid catabolic process"/>
    <property type="evidence" value="ECO:0007669"/>
    <property type="project" value="UniProtKB-ARBA"/>
</dbReference>
<dbReference type="GO" id="GO:0051287">
    <property type="term" value="F:NAD binding"/>
    <property type="evidence" value="ECO:0007669"/>
    <property type="project" value="InterPro"/>
</dbReference>
<evidence type="ECO:0000259" key="6">
    <source>
        <dbReference type="Pfam" id="PF14833"/>
    </source>
</evidence>
<proteinExistence type="inferred from homology"/>
<dbReference type="InterPro" id="IPR029154">
    <property type="entry name" value="HIBADH-like_NADP-bd"/>
</dbReference>
<feature type="domain" description="6-phosphogluconate dehydrogenase NADP-binding" evidence="5">
    <location>
        <begin position="2"/>
        <end position="157"/>
    </location>
</feature>
<dbReference type="InterPro" id="IPR002204">
    <property type="entry name" value="3-OH-isobutyrate_DH-rel_CS"/>
</dbReference>
<dbReference type="AlphaFoldDB" id="A0A5Q5BK96"/>
<evidence type="ECO:0000256" key="4">
    <source>
        <dbReference type="PIRSR" id="PIRSR000103-1"/>
    </source>
</evidence>
<organism evidence="7">
    <name type="scientific">Mycobacterium sp. (strain MCS)</name>
    <dbReference type="NCBI Taxonomy" id="164756"/>
    <lineage>
        <taxon>Bacteria</taxon>
        <taxon>Bacillati</taxon>
        <taxon>Actinomycetota</taxon>
        <taxon>Actinomycetes</taxon>
        <taxon>Mycobacteriales</taxon>
        <taxon>Mycobacteriaceae</taxon>
        <taxon>Mycobacterium</taxon>
    </lineage>
</organism>
<dbReference type="InterPro" id="IPR013328">
    <property type="entry name" value="6PGD_dom2"/>
</dbReference>
<dbReference type="KEGG" id="mmc:Mmcs_2586"/>
<dbReference type="SUPFAM" id="SSF48179">
    <property type="entry name" value="6-phosphogluconate dehydrogenase C-terminal domain-like"/>
    <property type="match status" value="1"/>
</dbReference>
<keyword evidence="2" id="KW-0560">Oxidoreductase</keyword>